<sequence>MTSITPPTSSRHSRTLSAPFLLCGTWQMYSSLFTCLVPVVDRPAPIARVSKYDEYAEGLAWRAFDILDIISNVSGGGAAPISPQAMHEAIKTFVGLLQEISAAMEQEQNHESGGLAQFVERLYHL</sequence>
<reference evidence="1" key="1">
    <citation type="submission" date="2023-03" db="EMBL/GenBank/DDBJ databases">
        <title>Massive genome expansion in bonnet fungi (Mycena s.s.) driven by repeated elements and novel gene families across ecological guilds.</title>
        <authorList>
            <consortium name="Lawrence Berkeley National Laboratory"/>
            <person name="Harder C.B."/>
            <person name="Miyauchi S."/>
            <person name="Viragh M."/>
            <person name="Kuo A."/>
            <person name="Thoen E."/>
            <person name="Andreopoulos B."/>
            <person name="Lu D."/>
            <person name="Skrede I."/>
            <person name="Drula E."/>
            <person name="Henrissat B."/>
            <person name="Morin E."/>
            <person name="Kohler A."/>
            <person name="Barry K."/>
            <person name="LaButti K."/>
            <person name="Morin E."/>
            <person name="Salamov A."/>
            <person name="Lipzen A."/>
            <person name="Mereny Z."/>
            <person name="Hegedus B."/>
            <person name="Baldrian P."/>
            <person name="Stursova M."/>
            <person name="Weitz H."/>
            <person name="Taylor A."/>
            <person name="Grigoriev I.V."/>
            <person name="Nagy L.G."/>
            <person name="Martin F."/>
            <person name="Kauserud H."/>
        </authorList>
    </citation>
    <scope>NUCLEOTIDE SEQUENCE</scope>
    <source>
        <strain evidence="1">CBHHK182m</strain>
    </source>
</reference>
<accession>A0AAD7NGJ5</accession>
<name>A0AAD7NGJ5_9AGAR</name>
<gene>
    <name evidence="1" type="ORF">B0H16DRAFT_1720127</name>
</gene>
<proteinExistence type="predicted"/>
<keyword evidence="2" id="KW-1185">Reference proteome</keyword>
<dbReference type="AlphaFoldDB" id="A0AAD7NGJ5"/>
<dbReference type="EMBL" id="JARKIB010000038">
    <property type="protein sequence ID" value="KAJ7759911.1"/>
    <property type="molecule type" value="Genomic_DNA"/>
</dbReference>
<protein>
    <submittedName>
        <fullName evidence="1">Uncharacterized protein</fullName>
    </submittedName>
</protein>
<evidence type="ECO:0000313" key="2">
    <source>
        <dbReference type="Proteomes" id="UP001215598"/>
    </source>
</evidence>
<organism evidence="1 2">
    <name type="scientific">Mycena metata</name>
    <dbReference type="NCBI Taxonomy" id="1033252"/>
    <lineage>
        <taxon>Eukaryota</taxon>
        <taxon>Fungi</taxon>
        <taxon>Dikarya</taxon>
        <taxon>Basidiomycota</taxon>
        <taxon>Agaricomycotina</taxon>
        <taxon>Agaricomycetes</taxon>
        <taxon>Agaricomycetidae</taxon>
        <taxon>Agaricales</taxon>
        <taxon>Marasmiineae</taxon>
        <taxon>Mycenaceae</taxon>
        <taxon>Mycena</taxon>
    </lineage>
</organism>
<dbReference type="Proteomes" id="UP001215598">
    <property type="component" value="Unassembled WGS sequence"/>
</dbReference>
<comment type="caution">
    <text evidence="1">The sequence shown here is derived from an EMBL/GenBank/DDBJ whole genome shotgun (WGS) entry which is preliminary data.</text>
</comment>
<evidence type="ECO:0000313" key="1">
    <source>
        <dbReference type="EMBL" id="KAJ7759911.1"/>
    </source>
</evidence>